<feature type="domain" description="Beta-lactamase-related" evidence="1">
    <location>
        <begin position="42"/>
        <end position="378"/>
    </location>
</feature>
<evidence type="ECO:0000313" key="4">
    <source>
        <dbReference type="EMBL" id="RIY39282.1"/>
    </source>
</evidence>
<dbReference type="Proteomes" id="UP000266483">
    <property type="component" value="Unassembled WGS sequence"/>
</dbReference>
<evidence type="ECO:0000313" key="6">
    <source>
        <dbReference type="Proteomes" id="UP000266483"/>
    </source>
</evidence>
<keyword evidence="6" id="KW-1185">Reference proteome</keyword>
<dbReference type="PANTHER" id="PTHR46825:SF15">
    <property type="entry name" value="BETA-LACTAMASE-RELATED DOMAIN-CONTAINING PROTEIN"/>
    <property type="match status" value="1"/>
</dbReference>
<dbReference type="AlphaFoldDB" id="A0A3A1YM89"/>
<dbReference type="InterPro" id="IPR012338">
    <property type="entry name" value="Beta-lactam/transpept-like"/>
</dbReference>
<dbReference type="Pfam" id="PF11954">
    <property type="entry name" value="DUF3471"/>
    <property type="match status" value="1"/>
</dbReference>
<dbReference type="SUPFAM" id="SSF56601">
    <property type="entry name" value="beta-lactamase/transpeptidase-like"/>
    <property type="match status" value="1"/>
</dbReference>
<evidence type="ECO:0008006" key="7">
    <source>
        <dbReference type="Google" id="ProtNLM"/>
    </source>
</evidence>
<accession>A0A3A1YM89</accession>
<dbReference type="Pfam" id="PF00144">
    <property type="entry name" value="Beta-lactamase"/>
    <property type="match status" value="1"/>
</dbReference>
<dbReference type="PANTHER" id="PTHR46825">
    <property type="entry name" value="D-ALANYL-D-ALANINE-CARBOXYPEPTIDASE/ENDOPEPTIDASE AMPH"/>
    <property type="match status" value="1"/>
</dbReference>
<gene>
    <name evidence="3" type="ORF">CJO09_02985</name>
    <name evidence="4" type="ORF">CJP73_14755</name>
</gene>
<reference evidence="5 6" key="1">
    <citation type="submission" date="2017-08" db="EMBL/GenBank/DDBJ databases">
        <title>Pusillimonas indicus sp. nov., a member of the family Alcaligenaceae isolated from surface seawater.</title>
        <authorList>
            <person name="Li J."/>
        </authorList>
    </citation>
    <scope>NUCLEOTIDE SEQUENCE [LARGE SCALE GENOMIC DNA]</scope>
    <source>
        <strain evidence="3 6">17-4A</strain>
        <strain evidence="4 5">L52-1-41</strain>
    </source>
</reference>
<dbReference type="InterPro" id="IPR021860">
    <property type="entry name" value="Peptidase_S12_Pab87-rel_C"/>
</dbReference>
<dbReference type="OrthoDB" id="9801061at2"/>
<feature type="domain" description="Peptidase S12 Pab87-related C-terminal" evidence="2">
    <location>
        <begin position="411"/>
        <end position="498"/>
    </location>
</feature>
<proteinExistence type="predicted"/>
<evidence type="ECO:0000259" key="1">
    <source>
        <dbReference type="Pfam" id="PF00144"/>
    </source>
</evidence>
<dbReference type="EMBL" id="NQYH01000018">
    <property type="protein sequence ID" value="RIY39282.1"/>
    <property type="molecule type" value="Genomic_DNA"/>
</dbReference>
<comment type="caution">
    <text evidence="4">The sequence shown here is derived from an EMBL/GenBank/DDBJ whole genome shotgun (WGS) entry which is preliminary data.</text>
</comment>
<organism evidence="4 5">
    <name type="scientific">Neopusillimonas maritima</name>
    <dbReference type="NCBI Taxonomy" id="2026239"/>
    <lineage>
        <taxon>Bacteria</taxon>
        <taxon>Pseudomonadati</taxon>
        <taxon>Pseudomonadota</taxon>
        <taxon>Betaproteobacteria</taxon>
        <taxon>Burkholderiales</taxon>
        <taxon>Alcaligenaceae</taxon>
        <taxon>Neopusillimonas</taxon>
    </lineage>
</organism>
<dbReference type="EMBL" id="NQOU01000001">
    <property type="protein sequence ID" value="RII84612.1"/>
    <property type="molecule type" value="Genomic_DNA"/>
</dbReference>
<dbReference type="Proteomes" id="UP000266206">
    <property type="component" value="Unassembled WGS sequence"/>
</dbReference>
<evidence type="ECO:0000259" key="2">
    <source>
        <dbReference type="Pfam" id="PF11954"/>
    </source>
</evidence>
<dbReference type="InterPro" id="IPR050491">
    <property type="entry name" value="AmpC-like"/>
</dbReference>
<dbReference type="Gene3D" id="2.40.128.600">
    <property type="match status" value="1"/>
</dbReference>
<dbReference type="Gene3D" id="3.40.710.10">
    <property type="entry name" value="DD-peptidase/beta-lactamase superfamily"/>
    <property type="match status" value="1"/>
</dbReference>
<dbReference type="InterPro" id="IPR001466">
    <property type="entry name" value="Beta-lactam-related"/>
</dbReference>
<sequence length="514" mass="55322">MAGVTAPAMATPPDLILGASPSDDVVAMAQPDPGQAIAALPEIVKRIMERSGIPGLAVAVVHNNQVVFRQGFGVREVGKAEPVDEDTVFMLASLSKSLTASLIATQITQGRVSWADPVVQHLPKFQLKDAYVTQNATIGDFMAHRTGLPFAAGDALEDLGYDRDYILGKLHLLDLNPFRSSYAYANFGTTTAGQAVAAAAGQPYEALLEKDLFLPLGMTASSARYEDYLARRNRASLHALTKGDFKPLYERNPNAQAPAGGVSSNIKDMSQWLKFLLANGKFEGKTIASQEALVPAMSIQTITNQVATDISRPSAYGFGFDYGIEANGRTTINHSGAFLLGTGTHFRIVPSADLGIIVLTNASPVGAAEAIAAEFIDLVSYGEARRDWYAGYNHVLSGMFDPVGDLVGKAPPTEPKAALPLNQYTGLFNNNYFGPARIQLNEGKLQITLGPTPQVYPLTHWDGNTFAMKPFSENEPAGSISSVKFHTENGTITGFTVNYLDRYQQGNWTKQQEN</sequence>
<evidence type="ECO:0000313" key="3">
    <source>
        <dbReference type="EMBL" id="RII84612.1"/>
    </source>
</evidence>
<evidence type="ECO:0000313" key="5">
    <source>
        <dbReference type="Proteomes" id="UP000266206"/>
    </source>
</evidence>
<protein>
    <recommendedName>
        <fullName evidence="7">Serine hydrolase</fullName>
    </recommendedName>
</protein>
<name>A0A3A1YM89_9BURK</name>